<dbReference type="EMBL" id="MT701590">
    <property type="protein sequence ID" value="QPB09308.1"/>
    <property type="molecule type" value="Genomic_DNA"/>
</dbReference>
<accession>A0A873WGR7</accession>
<keyword evidence="2" id="KW-1185">Reference proteome</keyword>
<evidence type="ECO:0000313" key="2">
    <source>
        <dbReference type="Proteomes" id="UP000662782"/>
    </source>
</evidence>
<proteinExistence type="predicted"/>
<name>A0A873WGR7_9CAUD</name>
<protein>
    <submittedName>
        <fullName evidence="1">Uncharacterized protein</fullName>
    </submittedName>
</protein>
<sequence>MSEIISYNKAQLVNGFELVCHHRTIHLFEDVFEKGRYNKEFVAKFDELEVFLDVRYAIILGRKDKDLTLHLIRSNAAREIVSWDYHYKSNDNNPDNWKMEAIGQFIISDMEQGYFSLSPGYRSDINDLLTYIGGQEKEVNIRNTEISVSEGKFNFVGRNGQLGPGLLSETKPVNLIQLWA</sequence>
<dbReference type="Proteomes" id="UP000662782">
    <property type="component" value="Segment"/>
</dbReference>
<organism evidence="1 2">
    <name type="scientific">Klebsiella phage Miami</name>
    <dbReference type="NCBI Taxonomy" id="2767581"/>
    <lineage>
        <taxon>Viruses</taxon>
        <taxon>Duplodnaviria</taxon>
        <taxon>Heunggongvirae</taxon>
        <taxon>Uroviricota</taxon>
        <taxon>Caudoviricetes</taxon>
        <taxon>Chimalliviridae</taxon>
        <taxon>Miamivirus</taxon>
        <taxon>Miamivirus miami</taxon>
    </lineage>
</organism>
<gene>
    <name evidence="1" type="ORF">CPT_Miami_213</name>
</gene>
<evidence type="ECO:0000313" key="1">
    <source>
        <dbReference type="EMBL" id="QPB09308.1"/>
    </source>
</evidence>
<reference evidence="1 2" key="1">
    <citation type="submission" date="2020-07" db="EMBL/GenBank/DDBJ databases">
        <title>Complete genome sequence of Klebsiella pneumoniae phage Miami.</title>
        <authorList>
            <person name="Mora D.A."/>
            <person name="Lessor L."/>
            <person name="Gill J."/>
            <person name="Liu M."/>
        </authorList>
    </citation>
    <scope>NUCLEOTIDE SEQUENCE [LARGE SCALE GENOMIC DNA]</scope>
</reference>